<keyword evidence="3" id="KW-1185">Reference proteome</keyword>
<evidence type="ECO:0000256" key="1">
    <source>
        <dbReference type="SAM" id="MobiDB-lite"/>
    </source>
</evidence>
<name>A0ABN3BSS5_9MICC</name>
<proteinExistence type="predicted"/>
<accession>A0ABN3BSS5</accession>
<protein>
    <submittedName>
        <fullName evidence="2">Uncharacterized protein</fullName>
    </submittedName>
</protein>
<feature type="compositionally biased region" description="Polar residues" evidence="1">
    <location>
        <begin position="349"/>
        <end position="358"/>
    </location>
</feature>
<sequence>MRHYHGPSDRSNFDNSSSTTYVSTWEQWEMGVTVGIGDWLRGGRQRLTRKTVPAVYDVEIEAGLVPDVPTSMRIDRKIEIDSWDVFWARRSRKGFSVPDDGFRAALEEDFRRYAGWLDRVFALLPPAHSFAGEKLSADQRLWSELVSRPLVNGVLDKVLARVLGESFWPAVPEEYQPRVRESFNRLSDERPTAPSREMSVDEATAVDIGNDKARRAEYARLTTWNSFWSMRQAPEPEPLAKRVFEQCVDDQARWLEMLLESVPPALRRPRPEPVVAILRSKLLESRADEASVIAARAHVISTYFWPCFGSQHADMAQAIIARFEAQRPAVSLETREQDAIPPEAMLSAQGGTHQTHSNHGGRDKESVDEGSATRGVLSSSNRLCDCPGCWARRASRGAVPPIEIELKRVFARLFVEKQLRDALYDDVPRKYVDVLRTRRLTSLSFTVDSDEATCWMSREASLRAIVGDLFDAQSPRPEKDYVEALSAYIVTVEDRVSALPEWSQAAVPSRGGGHTGP</sequence>
<dbReference type="EMBL" id="BAAAQW010000005">
    <property type="protein sequence ID" value="GAA2199997.1"/>
    <property type="molecule type" value="Genomic_DNA"/>
</dbReference>
<comment type="caution">
    <text evidence="2">The sequence shown here is derived from an EMBL/GenBank/DDBJ whole genome shotgun (WGS) entry which is preliminary data.</text>
</comment>
<gene>
    <name evidence="2" type="ORF">GCM10009849_18650</name>
</gene>
<evidence type="ECO:0000313" key="3">
    <source>
        <dbReference type="Proteomes" id="UP001500432"/>
    </source>
</evidence>
<evidence type="ECO:0000313" key="2">
    <source>
        <dbReference type="EMBL" id="GAA2199997.1"/>
    </source>
</evidence>
<reference evidence="2 3" key="1">
    <citation type="journal article" date="2019" name="Int. J. Syst. Evol. Microbiol.">
        <title>The Global Catalogue of Microorganisms (GCM) 10K type strain sequencing project: providing services to taxonomists for standard genome sequencing and annotation.</title>
        <authorList>
            <consortium name="The Broad Institute Genomics Platform"/>
            <consortium name="The Broad Institute Genome Sequencing Center for Infectious Disease"/>
            <person name="Wu L."/>
            <person name="Ma J."/>
        </authorList>
    </citation>
    <scope>NUCLEOTIDE SEQUENCE [LARGE SCALE GENOMIC DNA]</scope>
    <source>
        <strain evidence="2 3">JCM 16034</strain>
    </source>
</reference>
<feature type="region of interest" description="Disordered" evidence="1">
    <location>
        <begin position="348"/>
        <end position="378"/>
    </location>
</feature>
<dbReference type="Proteomes" id="UP001500432">
    <property type="component" value="Unassembled WGS sequence"/>
</dbReference>
<organism evidence="2 3">
    <name type="scientific">Sinomonas flava</name>
    <dbReference type="NCBI Taxonomy" id="496857"/>
    <lineage>
        <taxon>Bacteria</taxon>
        <taxon>Bacillati</taxon>
        <taxon>Actinomycetota</taxon>
        <taxon>Actinomycetes</taxon>
        <taxon>Micrococcales</taxon>
        <taxon>Micrococcaceae</taxon>
        <taxon>Sinomonas</taxon>
    </lineage>
</organism>